<evidence type="ECO:0000313" key="3">
    <source>
        <dbReference type="EMBL" id="CEJ08173.1"/>
    </source>
</evidence>
<reference evidence="2" key="2">
    <citation type="submission" date="2020-01" db="EMBL/GenBank/DDBJ databases">
        <authorList>
            <person name="Hornung B."/>
        </authorList>
    </citation>
    <scope>NUCLEOTIDE SEQUENCE</scope>
    <source>
        <strain evidence="2">PacBioINE</strain>
    </source>
</reference>
<evidence type="ECO:0000313" key="2">
    <source>
        <dbReference type="EMBL" id="CAA7601983.1"/>
    </source>
</evidence>
<keyword evidence="1" id="KW-0175">Coiled coil</keyword>
<name>A0A8S0VXJ7_9FIRM</name>
<proteinExistence type="predicted"/>
<dbReference type="AlphaFoldDB" id="A0A8S0VXJ7"/>
<dbReference type="EMBL" id="LR746496">
    <property type="protein sequence ID" value="CAA7601983.1"/>
    <property type="molecule type" value="Genomic_DNA"/>
</dbReference>
<dbReference type="Proteomes" id="UP000836597">
    <property type="component" value="Chromosome"/>
</dbReference>
<reference evidence="3" key="1">
    <citation type="submission" date="2014-11" db="EMBL/GenBank/DDBJ databases">
        <authorList>
            <person name="Hornung B.V."/>
        </authorList>
    </citation>
    <scope>NUCLEOTIDE SEQUENCE</scope>
    <source>
        <strain evidence="3">INE</strain>
    </source>
</reference>
<keyword evidence="4" id="KW-1185">Reference proteome</keyword>
<organism evidence="2">
    <name type="scientific">Acididesulfobacillus acetoxydans</name>
    <dbReference type="NCBI Taxonomy" id="1561005"/>
    <lineage>
        <taxon>Bacteria</taxon>
        <taxon>Bacillati</taxon>
        <taxon>Bacillota</taxon>
        <taxon>Clostridia</taxon>
        <taxon>Eubacteriales</taxon>
        <taxon>Peptococcaceae</taxon>
        <taxon>Acididesulfobacillus</taxon>
    </lineage>
</organism>
<gene>
    <name evidence="3" type="ORF">DEACI_2648</name>
    <name evidence="2" type="ORF">DEACI_2654</name>
</gene>
<evidence type="ECO:0000256" key="1">
    <source>
        <dbReference type="SAM" id="Coils"/>
    </source>
</evidence>
<sequence length="105" mass="12537">MDRILSVKKATVRSANERTDVMDEVTRRELDSGRRGGKSWDTAEINRKKTSVREVLRRINAVLQEENDELEQENRELQQENREVKEDNCRLWEQNHELRRSMGLK</sequence>
<dbReference type="KEGG" id="aacx:DEACI_2654"/>
<evidence type="ECO:0000313" key="4">
    <source>
        <dbReference type="Proteomes" id="UP001071230"/>
    </source>
</evidence>
<feature type="coiled-coil region" evidence="1">
    <location>
        <begin position="53"/>
        <end position="90"/>
    </location>
</feature>
<accession>A0A8S0VXJ7</accession>
<dbReference type="EMBL" id="CDGJ01000078">
    <property type="protein sequence ID" value="CEJ08173.1"/>
    <property type="molecule type" value="Genomic_DNA"/>
</dbReference>
<dbReference type="Proteomes" id="UP001071230">
    <property type="component" value="Unassembled WGS sequence"/>
</dbReference>
<protein>
    <submittedName>
        <fullName evidence="2">Uncharacterized protein</fullName>
    </submittedName>
</protein>
<dbReference type="RefSeq" id="WP_261487218.1">
    <property type="nucleotide sequence ID" value="NZ_CDGJ01000078.1"/>
</dbReference>